<evidence type="ECO:0000256" key="1">
    <source>
        <dbReference type="SAM" id="MobiDB-lite"/>
    </source>
</evidence>
<evidence type="ECO:0000313" key="2">
    <source>
        <dbReference type="EMBL" id="KAE9110732.1"/>
    </source>
</evidence>
<feature type="compositionally biased region" description="Polar residues" evidence="1">
    <location>
        <begin position="1"/>
        <end position="10"/>
    </location>
</feature>
<accession>A0A6G0L6T3</accession>
<sequence length="235" mass="25112">MATRATTPSKRASKQPPRMIEAKDEDVDVVPAAVVVVSQMVQRLLKSVRAATESTAPAKRPHMQTPWLPGQQAPVLSKATDEAVDVEPAAAVVAPPTVQQPLEPNRAATEWSAPPKHSHKQTPWLPGQQAPALSKAKEEDVDVVPAAAVVAPPTVQQPLEPVRAAAEWTAPVKRPHKQTPRVPGQQAPVRSKVKDEDVGVVLMVASQMVRRCKHGFGGCGCANHVCINMGFCMAT</sequence>
<gene>
    <name evidence="2" type="ORF">PF010_g11057</name>
</gene>
<evidence type="ECO:0000313" key="3">
    <source>
        <dbReference type="Proteomes" id="UP000488956"/>
    </source>
</evidence>
<dbReference type="Proteomes" id="UP000488956">
    <property type="component" value="Unassembled WGS sequence"/>
</dbReference>
<organism evidence="2 3">
    <name type="scientific">Phytophthora fragariae</name>
    <dbReference type="NCBI Taxonomy" id="53985"/>
    <lineage>
        <taxon>Eukaryota</taxon>
        <taxon>Sar</taxon>
        <taxon>Stramenopiles</taxon>
        <taxon>Oomycota</taxon>
        <taxon>Peronosporomycetes</taxon>
        <taxon>Peronosporales</taxon>
        <taxon>Peronosporaceae</taxon>
        <taxon>Phytophthora</taxon>
    </lineage>
</organism>
<proteinExistence type="predicted"/>
<comment type="caution">
    <text evidence="2">The sequence shown here is derived from an EMBL/GenBank/DDBJ whole genome shotgun (WGS) entry which is preliminary data.</text>
</comment>
<protein>
    <submittedName>
        <fullName evidence="2">Uncharacterized protein</fullName>
    </submittedName>
</protein>
<dbReference type="EMBL" id="QXFX01000577">
    <property type="protein sequence ID" value="KAE9110732.1"/>
    <property type="molecule type" value="Genomic_DNA"/>
</dbReference>
<dbReference type="AlphaFoldDB" id="A0A6G0L6T3"/>
<feature type="region of interest" description="Disordered" evidence="1">
    <location>
        <begin position="1"/>
        <end position="23"/>
    </location>
</feature>
<name>A0A6G0L6T3_9STRA</name>
<feature type="region of interest" description="Disordered" evidence="1">
    <location>
        <begin position="97"/>
        <end position="124"/>
    </location>
</feature>
<reference evidence="2 3" key="1">
    <citation type="submission" date="2018-09" db="EMBL/GenBank/DDBJ databases">
        <title>Genomic investigation of the strawberry pathogen Phytophthora fragariae indicates pathogenicity is determined by transcriptional variation in three key races.</title>
        <authorList>
            <person name="Adams T.M."/>
            <person name="Armitage A.D."/>
            <person name="Sobczyk M.K."/>
            <person name="Bates H.J."/>
            <person name="Dunwell J.M."/>
            <person name="Nellist C.F."/>
            <person name="Harrison R.J."/>
        </authorList>
    </citation>
    <scope>NUCLEOTIDE SEQUENCE [LARGE SCALE GENOMIC DNA]</scope>
    <source>
        <strain evidence="2 3">ONT-3</strain>
    </source>
</reference>